<proteinExistence type="predicted"/>
<evidence type="ECO:0000256" key="1">
    <source>
        <dbReference type="SAM" id="Coils"/>
    </source>
</evidence>
<keyword evidence="2" id="KW-0812">Transmembrane</keyword>
<keyword evidence="1" id="KW-0175">Coiled coil</keyword>
<dbReference type="AlphaFoldDB" id="A0A6I1FTU5"/>
<gene>
    <name evidence="3" type="ORF">F9802_12575</name>
</gene>
<organism evidence="3 4">
    <name type="scientific">Bacillus aerolatus</name>
    <dbReference type="NCBI Taxonomy" id="2653354"/>
    <lineage>
        <taxon>Bacteria</taxon>
        <taxon>Bacillati</taxon>
        <taxon>Bacillota</taxon>
        <taxon>Bacilli</taxon>
        <taxon>Bacillales</taxon>
        <taxon>Bacillaceae</taxon>
        <taxon>Bacillus</taxon>
    </lineage>
</organism>
<keyword evidence="2" id="KW-1133">Transmembrane helix</keyword>
<accession>A0A6I1FTU5</accession>
<dbReference type="EMBL" id="WEIO01000007">
    <property type="protein sequence ID" value="KAB7705898.1"/>
    <property type="molecule type" value="Genomic_DNA"/>
</dbReference>
<name>A0A6I1FTU5_9BACI</name>
<feature type="coiled-coil region" evidence="1">
    <location>
        <begin position="92"/>
        <end position="123"/>
    </location>
</feature>
<feature type="transmembrane region" description="Helical" evidence="2">
    <location>
        <begin position="38"/>
        <end position="64"/>
    </location>
</feature>
<evidence type="ECO:0000256" key="2">
    <source>
        <dbReference type="SAM" id="Phobius"/>
    </source>
</evidence>
<dbReference type="Proteomes" id="UP000429595">
    <property type="component" value="Unassembled WGS sequence"/>
</dbReference>
<evidence type="ECO:0000313" key="4">
    <source>
        <dbReference type="Proteomes" id="UP000429595"/>
    </source>
</evidence>
<reference evidence="3 4" key="1">
    <citation type="submission" date="2019-10" db="EMBL/GenBank/DDBJ databases">
        <title>Bacillus aerolatum sp. nov., isolated from bioaerosol of sport playgrounds.</title>
        <authorList>
            <person name="Chen P."/>
            <person name="Zhang G."/>
        </authorList>
    </citation>
    <scope>NUCLEOTIDE SEQUENCE [LARGE SCALE GENOMIC DNA]</scope>
    <source>
        <strain evidence="3 4">CX253</strain>
    </source>
</reference>
<sequence>MSRKSMNNWLLGQISLCLQSFSCGQTVYRKRRGDMEFLWWGLAILAGLMLIVCLLKLQILFYFLRVPGHTEAHVRFHLFRGLLTYTFHIPLKKLAEEGEEKVEKEVEQLAAQVKAKLKQAARLHAVIRSFLNKVEVRGLRWQTAVGMRDAAWTATAAGSLWALKGNAVSAVSRMVNMTARPELAVTPVFGQSIWKMECSCMISFRIGHAIAAVIQLFFRRRSNNKRVEDGPAFQKNV</sequence>
<comment type="caution">
    <text evidence="3">The sequence shown here is derived from an EMBL/GenBank/DDBJ whole genome shotgun (WGS) entry which is preliminary data.</text>
</comment>
<protein>
    <submittedName>
        <fullName evidence="3">DUF2953 domain-containing protein</fullName>
    </submittedName>
</protein>
<keyword evidence="2" id="KW-0472">Membrane</keyword>
<keyword evidence="4" id="KW-1185">Reference proteome</keyword>
<dbReference type="InterPro" id="IPR021338">
    <property type="entry name" value="DUF2953"/>
</dbReference>
<evidence type="ECO:0000313" key="3">
    <source>
        <dbReference type="EMBL" id="KAB7705898.1"/>
    </source>
</evidence>
<dbReference type="Pfam" id="PF11167">
    <property type="entry name" value="DUF2953"/>
    <property type="match status" value="1"/>
</dbReference>